<dbReference type="NCBIfam" id="TIGR00231">
    <property type="entry name" value="small_GTP"/>
    <property type="match status" value="1"/>
</dbReference>
<evidence type="ECO:0000256" key="5">
    <source>
        <dbReference type="ARBA" id="ARBA00023134"/>
    </source>
</evidence>
<feature type="non-terminal residue" evidence="8">
    <location>
        <position position="493"/>
    </location>
</feature>
<dbReference type="PANTHER" id="PTHR43381">
    <property type="entry name" value="TRANSLATION INITIATION FACTOR IF-2-RELATED"/>
    <property type="match status" value="1"/>
</dbReference>
<proteinExistence type="inferred from homology"/>
<accession>A0A086QJR3</accession>
<dbReference type="InterPro" id="IPR027417">
    <property type="entry name" value="P-loop_NTPase"/>
</dbReference>
<dbReference type="Proteomes" id="UP000028840">
    <property type="component" value="Unassembled WGS sequence"/>
</dbReference>
<protein>
    <submittedName>
        <fullName evidence="8">Elongation factor Tu GTP binding domain-containing protein</fullName>
    </submittedName>
</protein>
<evidence type="ECO:0000256" key="2">
    <source>
        <dbReference type="ARBA" id="ARBA00022540"/>
    </source>
</evidence>
<dbReference type="SUPFAM" id="SSF52540">
    <property type="entry name" value="P-loop containing nucleoside triphosphate hydrolases"/>
    <property type="match status" value="1"/>
</dbReference>
<dbReference type="GO" id="GO:0005737">
    <property type="term" value="C:cytoplasm"/>
    <property type="evidence" value="ECO:0007669"/>
    <property type="project" value="TreeGrafter"/>
</dbReference>
<keyword evidence="4" id="KW-0648">Protein biosynthesis</keyword>
<dbReference type="Pfam" id="PF00009">
    <property type="entry name" value="GTP_EFTU"/>
    <property type="match status" value="1"/>
</dbReference>
<dbReference type="GO" id="GO:0003743">
    <property type="term" value="F:translation initiation factor activity"/>
    <property type="evidence" value="ECO:0007669"/>
    <property type="project" value="UniProtKB-KW"/>
</dbReference>
<keyword evidence="5" id="KW-0342">GTP-binding</keyword>
<dbReference type="PRINTS" id="PR00315">
    <property type="entry name" value="ELONGATNFCT"/>
</dbReference>
<feature type="compositionally biased region" description="Low complexity" evidence="6">
    <location>
        <begin position="244"/>
        <end position="263"/>
    </location>
</feature>
<dbReference type="EMBL" id="AEYJ02000089">
    <property type="protein sequence ID" value="KFH12845.1"/>
    <property type="molecule type" value="Genomic_DNA"/>
</dbReference>
<evidence type="ECO:0000259" key="7">
    <source>
        <dbReference type="PROSITE" id="PS51722"/>
    </source>
</evidence>
<evidence type="ECO:0000313" key="9">
    <source>
        <dbReference type="Proteomes" id="UP000028840"/>
    </source>
</evidence>
<feature type="domain" description="Tr-type G" evidence="7">
    <location>
        <begin position="194"/>
        <end position="427"/>
    </location>
</feature>
<dbReference type="PROSITE" id="PS51722">
    <property type="entry name" value="G_TR_2"/>
    <property type="match status" value="1"/>
</dbReference>
<dbReference type="GO" id="GO:0003924">
    <property type="term" value="F:GTPase activity"/>
    <property type="evidence" value="ECO:0007669"/>
    <property type="project" value="InterPro"/>
</dbReference>
<keyword evidence="2" id="KW-0396">Initiation factor</keyword>
<organism evidence="8 9">
    <name type="scientific">Toxoplasma gondii VAND</name>
    <dbReference type="NCBI Taxonomy" id="933077"/>
    <lineage>
        <taxon>Eukaryota</taxon>
        <taxon>Sar</taxon>
        <taxon>Alveolata</taxon>
        <taxon>Apicomplexa</taxon>
        <taxon>Conoidasida</taxon>
        <taxon>Coccidia</taxon>
        <taxon>Eucoccidiorida</taxon>
        <taxon>Eimeriorina</taxon>
        <taxon>Sarcocystidae</taxon>
        <taxon>Toxoplasma</taxon>
    </lineage>
</organism>
<comment type="caution">
    <text evidence="8">The sequence shown here is derived from an EMBL/GenBank/DDBJ whole genome shotgun (WGS) entry which is preliminary data.</text>
</comment>
<dbReference type="GO" id="GO:0005525">
    <property type="term" value="F:GTP binding"/>
    <property type="evidence" value="ECO:0007669"/>
    <property type="project" value="UniProtKB-KW"/>
</dbReference>
<dbReference type="InterPro" id="IPR000795">
    <property type="entry name" value="T_Tr_GTP-bd_dom"/>
</dbReference>
<evidence type="ECO:0000256" key="4">
    <source>
        <dbReference type="ARBA" id="ARBA00022917"/>
    </source>
</evidence>
<evidence type="ECO:0000256" key="1">
    <source>
        <dbReference type="ARBA" id="ARBA00007733"/>
    </source>
</evidence>
<dbReference type="Gene3D" id="3.40.50.300">
    <property type="entry name" value="P-loop containing nucleotide triphosphate hydrolases"/>
    <property type="match status" value="1"/>
</dbReference>
<evidence type="ECO:0000256" key="6">
    <source>
        <dbReference type="SAM" id="MobiDB-lite"/>
    </source>
</evidence>
<dbReference type="InterPro" id="IPR015760">
    <property type="entry name" value="TIF_IF2"/>
</dbReference>
<evidence type="ECO:0000256" key="3">
    <source>
        <dbReference type="ARBA" id="ARBA00022741"/>
    </source>
</evidence>
<reference evidence="8 9" key="1">
    <citation type="submission" date="2014-08" db="EMBL/GenBank/DDBJ databases">
        <authorList>
            <person name="Sibley D."/>
            <person name="Venepally P."/>
            <person name="Karamycheva S."/>
            <person name="Hadjithomas M."/>
            <person name="Khan A."/>
            <person name="Brunk B."/>
            <person name="Roos D."/>
            <person name="Caler E."/>
            <person name="Lorenzi H."/>
        </authorList>
    </citation>
    <scope>NUCLEOTIDE SEQUENCE [LARGE SCALE GENOMIC DNA]</scope>
    <source>
        <strain evidence="8 9">VAND</strain>
    </source>
</reference>
<dbReference type="InterPro" id="IPR005225">
    <property type="entry name" value="Small_GTP-bd"/>
</dbReference>
<dbReference type="GO" id="GO:0003746">
    <property type="term" value="F:translation elongation factor activity"/>
    <property type="evidence" value="ECO:0007669"/>
    <property type="project" value="UniProtKB-KW"/>
</dbReference>
<feature type="compositionally biased region" description="Low complexity" evidence="6">
    <location>
        <begin position="150"/>
        <end position="189"/>
    </location>
</feature>
<gene>
    <name evidence="8" type="ORF">TGVAND_228250A</name>
</gene>
<feature type="region of interest" description="Disordered" evidence="6">
    <location>
        <begin position="244"/>
        <end position="266"/>
    </location>
</feature>
<dbReference type="PANTHER" id="PTHR43381:SF20">
    <property type="entry name" value="TRANSLATION INITIATION FACTOR IF-2, MITOCHONDRIAL"/>
    <property type="match status" value="1"/>
</dbReference>
<dbReference type="VEuPathDB" id="ToxoDB:TGVAND_228250A"/>
<feature type="region of interest" description="Disordered" evidence="6">
    <location>
        <begin position="148"/>
        <end position="189"/>
    </location>
</feature>
<comment type="similarity">
    <text evidence="1">Belongs to the TRAFAC class translation factor GTPase superfamily. Classic translation factor GTPase family. IF-2 subfamily.</text>
</comment>
<keyword evidence="3" id="KW-0547">Nucleotide-binding</keyword>
<keyword evidence="8" id="KW-0251">Elongation factor</keyword>
<dbReference type="AlphaFoldDB" id="A0A086QJR3"/>
<reference evidence="8 9" key="2">
    <citation type="journal article" date="2015" name="Eukaryot. Cell">
        <title>Genetic mapping reveals that sinefungin resistance in Toxoplasma gondii is controlled by a putative amino acid transporter locus that can be used as a negative selectable marker.</title>
        <authorList>
            <person name="Behnke M.S."/>
            <person name="Khan A."/>
            <person name="Sibley L.D."/>
        </authorList>
    </citation>
    <scope>NUCLEOTIDE SEQUENCE [LARGE SCALE GENOMIC DNA]</scope>
    <source>
        <strain evidence="8 9">VAND</strain>
    </source>
</reference>
<evidence type="ECO:0000313" key="8">
    <source>
        <dbReference type="EMBL" id="KFH12845.1"/>
    </source>
</evidence>
<sequence length="493" mass="52699">MRASTLLSSPFSSSFSGGVCSFLSPFFLLSSPRWAVRRHRPVGRARMKETLLVGRRQRTKTVLLPPYVAPKELRVFFRVDYATCLRTCGVRTPEPHRYLWRDETGERHFECVNKSKVLVPFASAAHACKLFGLHPVLVDPEPDWSPSTFSSSSSVSSSSASSSSVSSSSVSSSSPSSSSVSSSSSASSVPIPLPSTKVVVLLGHINHGKTTLLDRLAGTLVAPFEAGGITQNLSAVTVRIPPAISRTPRASPSSSSPPASSSSEAGEPWAQLTFIDTPGHATFAAMRGRASACADLACIVVDVTEGQRLQTDEVLRLADEFDLPLLIVINKVDRILPACASREIALDAGQAEDGETERENSAFADAKEVQLVKMELRRQCQHLREQGLLKRDLDQEIMDAVCTSALYGYGVETLLSRLVLLASSSPPPRPLSPLSLSPGAAALHAKQKRRSDALVDAQVSPAAVGVVLEVGKSSDRGVLYTVLIKQGHFSVGA</sequence>
<name>A0A086QJR3_TOXGO</name>